<proteinExistence type="predicted"/>
<organism evidence="1 2">
    <name type="scientific">Tanacetum coccineum</name>
    <dbReference type="NCBI Taxonomy" id="301880"/>
    <lineage>
        <taxon>Eukaryota</taxon>
        <taxon>Viridiplantae</taxon>
        <taxon>Streptophyta</taxon>
        <taxon>Embryophyta</taxon>
        <taxon>Tracheophyta</taxon>
        <taxon>Spermatophyta</taxon>
        <taxon>Magnoliopsida</taxon>
        <taxon>eudicotyledons</taxon>
        <taxon>Gunneridae</taxon>
        <taxon>Pentapetalae</taxon>
        <taxon>asterids</taxon>
        <taxon>campanulids</taxon>
        <taxon>Asterales</taxon>
        <taxon>Asteraceae</taxon>
        <taxon>Asteroideae</taxon>
        <taxon>Anthemideae</taxon>
        <taxon>Anthemidinae</taxon>
        <taxon>Tanacetum</taxon>
    </lineage>
</organism>
<accession>A0ABQ4ZHC0</accession>
<evidence type="ECO:0000313" key="2">
    <source>
        <dbReference type="Proteomes" id="UP001151760"/>
    </source>
</evidence>
<sequence>MVLMVERNCGGHLIRRFTERDNEPDPREVKIASLKQRIHELERRQEKTRSKREWETLNGENLFSYVCDHENHRGGVQKETLFSSLECVDKAPYYPGFHGDHRDNPLLTKETKSEPIIWDKWDEEEEYHFVNKYLSFQEEPIVLVKEESCLVYDTDNEEDAEPAPKYDFDGDELVYEDEEVCLPDVGESLVIKRALNVDVSKTDNDLWLRNNIFRTKCTSKEKVCNMIIDGGSCENMVSTHMVQKLRLKGDDYPEPYQLTWLKKRNAIKGVVVPNSKSGATSAKWSLTPEMPWHQNSVGVVWHQNSGAISFFYYFF</sequence>
<comment type="caution">
    <text evidence="1">The sequence shown here is derived from an EMBL/GenBank/DDBJ whole genome shotgun (WGS) entry which is preliminary data.</text>
</comment>
<dbReference type="Proteomes" id="UP001151760">
    <property type="component" value="Unassembled WGS sequence"/>
</dbReference>
<protein>
    <submittedName>
        <fullName evidence="1">Uncharacterized protein</fullName>
    </submittedName>
</protein>
<evidence type="ECO:0000313" key="1">
    <source>
        <dbReference type="EMBL" id="GJS89589.1"/>
    </source>
</evidence>
<dbReference type="EMBL" id="BQNB010011361">
    <property type="protein sequence ID" value="GJS89589.1"/>
    <property type="molecule type" value="Genomic_DNA"/>
</dbReference>
<reference evidence="1" key="1">
    <citation type="journal article" date="2022" name="Int. J. Mol. Sci.">
        <title>Draft Genome of Tanacetum Coccineum: Genomic Comparison of Closely Related Tanacetum-Family Plants.</title>
        <authorList>
            <person name="Yamashiro T."/>
            <person name="Shiraishi A."/>
            <person name="Nakayama K."/>
            <person name="Satake H."/>
        </authorList>
    </citation>
    <scope>NUCLEOTIDE SEQUENCE</scope>
</reference>
<gene>
    <name evidence="1" type="ORF">Tco_0772225</name>
</gene>
<reference evidence="1" key="2">
    <citation type="submission" date="2022-01" db="EMBL/GenBank/DDBJ databases">
        <authorList>
            <person name="Yamashiro T."/>
            <person name="Shiraishi A."/>
            <person name="Satake H."/>
            <person name="Nakayama K."/>
        </authorList>
    </citation>
    <scope>NUCLEOTIDE SEQUENCE</scope>
</reference>
<dbReference type="PANTHER" id="PTHR35046">
    <property type="entry name" value="ZINC KNUCKLE (CCHC-TYPE) FAMILY PROTEIN"/>
    <property type="match status" value="1"/>
</dbReference>
<keyword evidence="2" id="KW-1185">Reference proteome</keyword>
<dbReference type="PANTHER" id="PTHR35046:SF23">
    <property type="entry name" value="NUCLEOTIDYLTRANSFERASE, RIBONUCLEASE H"/>
    <property type="match status" value="1"/>
</dbReference>
<name>A0ABQ4ZHC0_9ASTR</name>